<dbReference type="InterPro" id="IPR013766">
    <property type="entry name" value="Thioredoxin_domain"/>
</dbReference>
<accession>A0A5C7FWI4</accession>
<protein>
    <submittedName>
        <fullName evidence="2">Thioredoxin family protein</fullName>
    </submittedName>
</protein>
<dbReference type="GO" id="GO:0005737">
    <property type="term" value="C:cytoplasm"/>
    <property type="evidence" value="ECO:0007669"/>
    <property type="project" value="TreeGrafter"/>
</dbReference>
<dbReference type="PANTHER" id="PTHR45663">
    <property type="entry name" value="GEO12009P1"/>
    <property type="match status" value="1"/>
</dbReference>
<dbReference type="OrthoDB" id="1029077at2"/>
<evidence type="ECO:0000259" key="1">
    <source>
        <dbReference type="Pfam" id="PF00085"/>
    </source>
</evidence>
<evidence type="ECO:0000313" key="2">
    <source>
        <dbReference type="EMBL" id="TXF90762.1"/>
    </source>
</evidence>
<evidence type="ECO:0000313" key="3">
    <source>
        <dbReference type="Proteomes" id="UP000321907"/>
    </source>
</evidence>
<dbReference type="CDD" id="cd02947">
    <property type="entry name" value="TRX_family"/>
    <property type="match status" value="1"/>
</dbReference>
<gene>
    <name evidence="2" type="ORF">FUA23_04805</name>
</gene>
<comment type="caution">
    <text evidence="2">The sequence shown here is derived from an EMBL/GenBank/DDBJ whole genome shotgun (WGS) entry which is preliminary data.</text>
</comment>
<dbReference type="InterPro" id="IPR036249">
    <property type="entry name" value="Thioredoxin-like_sf"/>
</dbReference>
<dbReference type="SUPFAM" id="SSF52833">
    <property type="entry name" value="Thioredoxin-like"/>
    <property type="match status" value="1"/>
</dbReference>
<dbReference type="PANTHER" id="PTHR45663:SF11">
    <property type="entry name" value="GEO12009P1"/>
    <property type="match status" value="1"/>
</dbReference>
<dbReference type="EMBL" id="VOXD01000005">
    <property type="protein sequence ID" value="TXF90762.1"/>
    <property type="molecule type" value="Genomic_DNA"/>
</dbReference>
<dbReference type="Proteomes" id="UP000321907">
    <property type="component" value="Unassembled WGS sequence"/>
</dbReference>
<proteinExistence type="predicted"/>
<dbReference type="RefSeq" id="WP_147929590.1">
    <property type="nucleotide sequence ID" value="NZ_VOXD01000005.1"/>
</dbReference>
<feature type="domain" description="Thioredoxin" evidence="1">
    <location>
        <begin position="11"/>
        <end position="107"/>
    </location>
</feature>
<organism evidence="2 3">
    <name type="scientific">Neolewinella aurantiaca</name>
    <dbReference type="NCBI Taxonomy" id="2602767"/>
    <lineage>
        <taxon>Bacteria</taxon>
        <taxon>Pseudomonadati</taxon>
        <taxon>Bacteroidota</taxon>
        <taxon>Saprospiria</taxon>
        <taxon>Saprospirales</taxon>
        <taxon>Lewinellaceae</taxon>
        <taxon>Neolewinella</taxon>
    </lineage>
</organism>
<name>A0A5C7FWI4_9BACT</name>
<keyword evidence="3" id="KW-1185">Reference proteome</keyword>
<dbReference type="Pfam" id="PF00085">
    <property type="entry name" value="Thioredoxin"/>
    <property type="match status" value="1"/>
</dbReference>
<sequence>MSHLSEHKSLSDSSLNLWLNQSDQQLVLVVFKADWAGGVAILKGFIDKILIEMPGVQVYWVDVESNKDLSLSFGINQIPSIIMLRDHEVVDHINGILPRRKLSARMARHL</sequence>
<dbReference type="GO" id="GO:0015035">
    <property type="term" value="F:protein-disulfide reductase activity"/>
    <property type="evidence" value="ECO:0007669"/>
    <property type="project" value="TreeGrafter"/>
</dbReference>
<reference evidence="2 3" key="1">
    <citation type="submission" date="2019-08" db="EMBL/GenBank/DDBJ databases">
        <title>Lewinella sp. strain SSH13 Genome sequencing and assembly.</title>
        <authorList>
            <person name="Kim I."/>
        </authorList>
    </citation>
    <scope>NUCLEOTIDE SEQUENCE [LARGE SCALE GENOMIC DNA]</scope>
    <source>
        <strain evidence="2 3">SSH13</strain>
    </source>
</reference>
<dbReference type="AlphaFoldDB" id="A0A5C7FWI4"/>
<dbReference type="Gene3D" id="3.40.30.10">
    <property type="entry name" value="Glutaredoxin"/>
    <property type="match status" value="1"/>
</dbReference>